<evidence type="ECO:0000313" key="3">
    <source>
        <dbReference type="EnsemblMetazoa" id="CapteP196313"/>
    </source>
</evidence>
<name>R7TA44_CAPTE</name>
<feature type="domain" description="BTB" evidence="1">
    <location>
        <begin position="58"/>
        <end position="126"/>
    </location>
</feature>
<dbReference type="Pfam" id="PF00651">
    <property type="entry name" value="BTB"/>
    <property type="match status" value="1"/>
</dbReference>
<dbReference type="InterPro" id="IPR011333">
    <property type="entry name" value="SKP1/BTB/POZ_sf"/>
</dbReference>
<dbReference type="EMBL" id="KB312101">
    <property type="protein sequence ID" value="ELT87884.1"/>
    <property type="molecule type" value="Genomic_DNA"/>
</dbReference>
<dbReference type="HOGENOM" id="CLU_1534034_0_0_1"/>
<dbReference type="OrthoDB" id="191037at2759"/>
<dbReference type="EnsemblMetazoa" id="CapteT196313">
    <property type="protein sequence ID" value="CapteP196313"/>
    <property type="gene ID" value="CapteG196313"/>
</dbReference>
<dbReference type="SUPFAM" id="SSF54695">
    <property type="entry name" value="POZ domain"/>
    <property type="match status" value="1"/>
</dbReference>
<dbReference type="AlphaFoldDB" id="R7TA44"/>
<organism evidence="2">
    <name type="scientific">Capitella teleta</name>
    <name type="common">Polychaete worm</name>
    <dbReference type="NCBI Taxonomy" id="283909"/>
    <lineage>
        <taxon>Eukaryota</taxon>
        <taxon>Metazoa</taxon>
        <taxon>Spiralia</taxon>
        <taxon>Lophotrochozoa</taxon>
        <taxon>Annelida</taxon>
        <taxon>Polychaeta</taxon>
        <taxon>Sedentaria</taxon>
        <taxon>Scolecida</taxon>
        <taxon>Capitellidae</taxon>
        <taxon>Capitella</taxon>
    </lineage>
</organism>
<gene>
    <name evidence="2" type="ORF">CAPTEDRAFT_196313</name>
</gene>
<protein>
    <recommendedName>
        <fullName evidence="1">BTB domain-containing protein</fullName>
    </recommendedName>
</protein>
<evidence type="ECO:0000259" key="1">
    <source>
        <dbReference type="PROSITE" id="PS50097"/>
    </source>
</evidence>
<proteinExistence type="predicted"/>
<accession>R7TA44</accession>
<dbReference type="PANTHER" id="PTHR45632">
    <property type="entry name" value="LD33804P"/>
    <property type="match status" value="1"/>
</dbReference>
<dbReference type="PROSITE" id="PS50097">
    <property type="entry name" value="BTB"/>
    <property type="match status" value="1"/>
</dbReference>
<dbReference type="InterPro" id="IPR000210">
    <property type="entry name" value="BTB/POZ_dom"/>
</dbReference>
<dbReference type="EMBL" id="AMQN01003545">
    <property type="status" value="NOT_ANNOTATED_CDS"/>
    <property type="molecule type" value="Genomic_DNA"/>
</dbReference>
<sequence length="175" mass="20041">MSTFKLRNSDNDNDVLFKDRCQARRAFLNVKQSMKDSLIAFFVLSESMDCVNEIGIPCDVELKTNDGGCFPVHRIFMVGQSPFFRAIFTNGCEESKQHEVQIGVVSERGLSNVIKYTYTRMLDVHDVMDTNHLGEIHFAADFLLVEGLRNVCELLLAMSPRQRTRTAKEFFMNTE</sequence>
<keyword evidence="4" id="KW-1185">Reference proteome</keyword>
<dbReference type="CDD" id="cd18186">
    <property type="entry name" value="BTB_POZ_ZBTB_KLHL-like"/>
    <property type="match status" value="1"/>
</dbReference>
<dbReference type="SMART" id="SM00225">
    <property type="entry name" value="BTB"/>
    <property type="match status" value="1"/>
</dbReference>
<dbReference type="STRING" id="283909.R7TA44"/>
<reference evidence="2 4" key="2">
    <citation type="journal article" date="2013" name="Nature">
        <title>Insights into bilaterian evolution from three spiralian genomes.</title>
        <authorList>
            <person name="Simakov O."/>
            <person name="Marletaz F."/>
            <person name="Cho S.J."/>
            <person name="Edsinger-Gonzales E."/>
            <person name="Havlak P."/>
            <person name="Hellsten U."/>
            <person name="Kuo D.H."/>
            <person name="Larsson T."/>
            <person name="Lv J."/>
            <person name="Arendt D."/>
            <person name="Savage R."/>
            <person name="Osoegawa K."/>
            <person name="de Jong P."/>
            <person name="Grimwood J."/>
            <person name="Chapman J.A."/>
            <person name="Shapiro H."/>
            <person name="Aerts A."/>
            <person name="Otillar R.P."/>
            <person name="Terry A.Y."/>
            <person name="Boore J.L."/>
            <person name="Grigoriev I.V."/>
            <person name="Lindberg D.R."/>
            <person name="Seaver E.C."/>
            <person name="Weisblat D.A."/>
            <person name="Putnam N.H."/>
            <person name="Rokhsar D.S."/>
        </authorList>
    </citation>
    <scope>NUCLEOTIDE SEQUENCE</scope>
    <source>
        <strain evidence="2 4">I ESC-2004</strain>
    </source>
</reference>
<dbReference type="Proteomes" id="UP000014760">
    <property type="component" value="Unassembled WGS sequence"/>
</dbReference>
<reference evidence="3" key="3">
    <citation type="submission" date="2015-06" db="UniProtKB">
        <authorList>
            <consortium name="EnsemblMetazoa"/>
        </authorList>
    </citation>
    <scope>IDENTIFICATION</scope>
</reference>
<evidence type="ECO:0000313" key="2">
    <source>
        <dbReference type="EMBL" id="ELT87884.1"/>
    </source>
</evidence>
<evidence type="ECO:0000313" key="4">
    <source>
        <dbReference type="Proteomes" id="UP000014760"/>
    </source>
</evidence>
<reference evidence="4" key="1">
    <citation type="submission" date="2012-12" db="EMBL/GenBank/DDBJ databases">
        <authorList>
            <person name="Hellsten U."/>
            <person name="Grimwood J."/>
            <person name="Chapman J.A."/>
            <person name="Shapiro H."/>
            <person name="Aerts A."/>
            <person name="Otillar R.P."/>
            <person name="Terry A.Y."/>
            <person name="Boore J.L."/>
            <person name="Simakov O."/>
            <person name="Marletaz F."/>
            <person name="Cho S.-J."/>
            <person name="Edsinger-Gonzales E."/>
            <person name="Havlak P."/>
            <person name="Kuo D.-H."/>
            <person name="Larsson T."/>
            <person name="Lv J."/>
            <person name="Arendt D."/>
            <person name="Savage R."/>
            <person name="Osoegawa K."/>
            <person name="de Jong P."/>
            <person name="Lindberg D.R."/>
            <person name="Seaver E.C."/>
            <person name="Weisblat D.A."/>
            <person name="Putnam N.H."/>
            <person name="Grigoriev I.V."/>
            <person name="Rokhsar D.S."/>
        </authorList>
    </citation>
    <scope>NUCLEOTIDE SEQUENCE</scope>
    <source>
        <strain evidence="4">I ESC-2004</strain>
    </source>
</reference>
<dbReference type="Gene3D" id="3.30.710.10">
    <property type="entry name" value="Potassium Channel Kv1.1, Chain A"/>
    <property type="match status" value="1"/>
</dbReference>